<dbReference type="Pfam" id="PF10350">
    <property type="entry name" value="DUF2428"/>
    <property type="match status" value="1"/>
</dbReference>
<evidence type="ECO:0000256" key="2">
    <source>
        <dbReference type="ARBA" id="ARBA00022694"/>
    </source>
</evidence>
<comment type="similarity">
    <text evidence="1">Belongs to the THADA family.</text>
</comment>
<evidence type="ECO:0000313" key="8">
    <source>
        <dbReference type="Proteomes" id="UP000193920"/>
    </source>
</evidence>
<evidence type="ECO:0000256" key="1">
    <source>
        <dbReference type="ARBA" id="ARBA00010409"/>
    </source>
</evidence>
<evidence type="ECO:0000259" key="4">
    <source>
        <dbReference type="Pfam" id="PF10350"/>
    </source>
</evidence>
<keyword evidence="8" id="KW-1185">Reference proteome</keyword>
<organism evidence="7 8">
    <name type="scientific">Neocallimastix californiae</name>
    <dbReference type="NCBI Taxonomy" id="1754190"/>
    <lineage>
        <taxon>Eukaryota</taxon>
        <taxon>Fungi</taxon>
        <taxon>Fungi incertae sedis</taxon>
        <taxon>Chytridiomycota</taxon>
        <taxon>Chytridiomycota incertae sedis</taxon>
        <taxon>Neocallimastigomycetes</taxon>
        <taxon>Neocallimastigales</taxon>
        <taxon>Neocallimastigaceae</taxon>
        <taxon>Neocallimastix</taxon>
    </lineage>
</organism>
<protein>
    <submittedName>
        <fullName evidence="7">Uncharacterized protein</fullName>
    </submittedName>
</protein>
<feature type="compositionally biased region" description="Basic and acidic residues" evidence="3">
    <location>
        <begin position="462"/>
        <end position="475"/>
    </location>
</feature>
<name>A0A1Y2DUC9_9FUNG</name>
<feature type="compositionally biased region" description="Polar residues" evidence="3">
    <location>
        <begin position="442"/>
        <end position="452"/>
    </location>
</feature>
<feature type="domain" description="DUF2428" evidence="4">
    <location>
        <begin position="1105"/>
        <end position="1410"/>
    </location>
</feature>
<feature type="domain" description="tRNA (32-2'-O)-methyltransferase regulator THADA-like TPR repeats region" evidence="5">
    <location>
        <begin position="634"/>
        <end position="948"/>
    </location>
</feature>
<accession>A0A1Y2DUC9</accession>
<proteinExistence type="inferred from homology"/>
<evidence type="ECO:0000259" key="5">
    <source>
        <dbReference type="Pfam" id="PF25150"/>
    </source>
</evidence>
<dbReference type="InterPro" id="IPR016024">
    <property type="entry name" value="ARM-type_fold"/>
</dbReference>
<dbReference type="EMBL" id="MCOG01000057">
    <property type="protein sequence ID" value="ORY62754.1"/>
    <property type="molecule type" value="Genomic_DNA"/>
</dbReference>
<gene>
    <name evidence="7" type="ORF">LY90DRAFT_668304</name>
</gene>
<dbReference type="Pfam" id="PF25151">
    <property type="entry name" value="TPR_Trm732_C"/>
    <property type="match status" value="1"/>
</dbReference>
<keyword evidence="2" id="KW-0819">tRNA processing</keyword>
<feature type="compositionally biased region" description="Acidic residues" evidence="3">
    <location>
        <begin position="712"/>
        <end position="729"/>
    </location>
</feature>
<feature type="domain" description="tRNA (32-2'-O)-methyltransferase regulator THADA-like C-terminal TPR repeats region" evidence="6">
    <location>
        <begin position="1412"/>
        <end position="1570"/>
    </location>
</feature>
<dbReference type="InterPro" id="IPR056843">
    <property type="entry name" value="THADA-like_TPR"/>
</dbReference>
<evidence type="ECO:0000256" key="3">
    <source>
        <dbReference type="SAM" id="MobiDB-lite"/>
    </source>
</evidence>
<sequence length="2172" mass="248005">MSFFTSLGKYKSIIEQYKESQSNSPLNTLKDLLCNGDKYDSTKQHNTLKELVKRINKSGNEIFKNDKNSEEVVNQYISIIKPISQFTSKAFYNCNEDEPIKKLIPVINACYQKAIPHKSKGNELILNQFSNEYSEFINKHMQALEKEANTEQEICDKLNEISKSYRLIYNTLEFGLGKDTVEQNLYKTLLLIAKSLSTILQQFDIPNDTSSNDKILTLQLSFSMSTCEGLLKTLITLVSRLSSTISPEVKQIMENNSFKGKCLDFELYKTFVINLIKICYSHVAVTNCKFLASMTLALFIDAIGSAKLACYQFLYTLYPSLFNKINNLTEVYQSLNIDHFIDFGCTELIKKCDWESLDFSLLAVARGILTCVRKETLLTMFSTTENSSMTLFKDVCLVQIQKFCEKAIDPPIRIVSFETLSKWLFITKELLLLNGKNDGQDFSNDVNPDGSSNQKKRKKNKQKEDQTSIDHSSFTKEQIKTIHQQLQGMLTKDFCHHIIEYVFDNWSDPLDVIHYKSEEIFKGILGILALVKKLNPDNDFSEEVIANIMDRLLKLSYNNKSRYGLLALLVSSVGTELCLKMQPDILSKSISMLKINTLARRCVDFIIAVFSTQLREAKEKSITENIFKKYYIDSVYEALVSDNDNLRYNITIYLYKELLKHDKTVFNQLIQKLKSTKGTSVNEEYRLHAILSLTKITCQMLNITDNVISDEEEESQAIEEKEEEEEGEGEKESLKNTKKEKNDTVKNARISCSLLKECFNSSSLNLRIDALGILCDNSKEFKLPTPSEADLFFSFLTLNGHCDIPEFRHKFESNIKKFLLRIRNGIYSEWRDYHNIKKRKTIEEAQVQQLEAIQKKVDYYKNWLEKFVNYVTLSLYPDTSYQRGILSLKIISILISVFGITEIPLPTGFCKPSRGMNDLFPFQLPILTERNVKILLSTLNLPYDSPRQLIFQILMSSDPTKPWEGIETPEMVEEMLKDVVEKLNLPSAKDMEGAVILGRLLSNKYVNQLGWDIKIDQCQKDGEDETEAKTDDAMNIDIPGESVLVRYVRRIIGMLDRQITIASKNLTLAAQKYPMFGLLALLNCIFTDINYKKIDAKNLIEFRELHKEVIEILYKASHVVLKVLQNAAPEGNVPTGEDNDDDLDDDEVDMIPEEDIDSNQLNEDIDGNGNNDNGHLEVGPKYQVILSCCWRVIKSASQLLSTIINNAPIENYNTVSNSNSSGSGEATTKTKAANTKKENEDLPYILTYDQIITGSNYFRSLLESVRHHGAFVSVYPGYTTLCELMLRSPQPKYSTLPKAWLDESLEMVKNSTTISVTRRSAGIPMLILAVLNSEGNSKKLLLPYTVNALLEVANKPVGDHWDEQSDLPQVHALNILRSIFRESKLGNDVISYVPKVMITTIEGFNSPAWAIRNCATMMFSTMLNRTLGSKKTKDDFDAVNSITCREFFSHYPELHPYLLKQLNLSTKMLQESKSLNPTLFPILAILSRLQPSILASTSTVSVLNMSAFVSAVKYCGQVSIYKVREASGRALVSLITSNEIIDTVQQIVKESWSTKNQNAFHGGLMQVKFLLRGHLKSCGIKIKQEFITTMIPLFKEKLYLLKKENNSCDVTRALMLEVLEETFIDLNWFTINEDEETQDFITSENEKLISEMKSRCLTFANQIVQCISEELFNGKPSEINICQWQYSKNSARMILKLLLIHNENAENCEKTLIQLLHHSIYEVRMIALEWILQMLKTINKRTIEISIFYKFKKDVFLLPEECSHVQLYNQLQQLLPVFVALKEPHQGCMGLILQILPYLLINEQLKNSSGNEVQMAKIDVKELWGKINKMIQSTRFLSIRIACIPLLGALTRLICLENAKSDPEFVISSLETWAQEMHTCVQDEMPDPLRFETLKSYIYLGDILSSQSANYVQLPKKSHSAIMHSLFDLILLLQDDDSDIRIHASTITSRIVLQLKNELFEAKTLELLFKHIHTQYHTNPDYPTCIEAMIVGHKDMQALFNYELNTTKHIFELERSNIYKEDLINIQVAALYAKPTQAQLLPSLKPVKMILKSLQTLIKSTSTAKKSTTAKPTQMINEFTARPDIFTAIYRSILWMSLCIRHAKTINSSTKSEIISIYEQLKPIIPMMSPVLQDIGQGCKPWSLVSSLQSKKLISEEEETTTFGGLFLTSNY</sequence>
<dbReference type="OrthoDB" id="73997at2759"/>
<feature type="region of interest" description="Disordered" evidence="3">
    <location>
        <begin position="442"/>
        <end position="475"/>
    </location>
</feature>
<evidence type="ECO:0000313" key="7">
    <source>
        <dbReference type="EMBL" id="ORY62754.1"/>
    </source>
</evidence>
<feature type="compositionally biased region" description="Basic and acidic residues" evidence="3">
    <location>
        <begin position="730"/>
        <end position="740"/>
    </location>
</feature>
<dbReference type="GO" id="GO:0030488">
    <property type="term" value="P:tRNA methylation"/>
    <property type="evidence" value="ECO:0007669"/>
    <property type="project" value="TreeGrafter"/>
</dbReference>
<feature type="region of interest" description="Disordered" evidence="3">
    <location>
        <begin position="1154"/>
        <end position="1173"/>
    </location>
</feature>
<feature type="region of interest" description="Disordered" evidence="3">
    <location>
        <begin position="712"/>
        <end position="740"/>
    </location>
</feature>
<dbReference type="InterPro" id="IPR051954">
    <property type="entry name" value="tRNA_methyltransferase_THADA"/>
</dbReference>
<dbReference type="Pfam" id="PF25150">
    <property type="entry name" value="TPR_Trm732"/>
    <property type="match status" value="1"/>
</dbReference>
<feature type="region of interest" description="Disordered" evidence="3">
    <location>
        <begin position="1215"/>
        <end position="1235"/>
    </location>
</feature>
<dbReference type="InterPro" id="IPR056842">
    <property type="entry name" value="THADA-like_TPR_C"/>
</dbReference>
<dbReference type="SUPFAM" id="SSF48371">
    <property type="entry name" value="ARM repeat"/>
    <property type="match status" value="1"/>
</dbReference>
<dbReference type="STRING" id="1754190.A0A1Y2DUC9"/>
<dbReference type="Proteomes" id="UP000193920">
    <property type="component" value="Unassembled WGS sequence"/>
</dbReference>
<evidence type="ECO:0000259" key="6">
    <source>
        <dbReference type="Pfam" id="PF25151"/>
    </source>
</evidence>
<dbReference type="GO" id="GO:0005829">
    <property type="term" value="C:cytosol"/>
    <property type="evidence" value="ECO:0007669"/>
    <property type="project" value="TreeGrafter"/>
</dbReference>
<reference evidence="7 8" key="1">
    <citation type="submission" date="2016-08" db="EMBL/GenBank/DDBJ databases">
        <title>A Parts List for Fungal Cellulosomes Revealed by Comparative Genomics.</title>
        <authorList>
            <consortium name="DOE Joint Genome Institute"/>
            <person name="Haitjema C.H."/>
            <person name="Gilmore S.P."/>
            <person name="Henske J.K."/>
            <person name="Solomon K.V."/>
            <person name="De Groot R."/>
            <person name="Kuo A."/>
            <person name="Mondo S.J."/>
            <person name="Salamov A.A."/>
            <person name="Labutti K."/>
            <person name="Zhao Z."/>
            <person name="Chiniquy J."/>
            <person name="Barry K."/>
            <person name="Brewer H.M."/>
            <person name="Purvine S.O."/>
            <person name="Wright A.T."/>
            <person name="Boxma B."/>
            <person name="Van Alen T."/>
            <person name="Hackstein J.H."/>
            <person name="Baker S.E."/>
            <person name="Grigoriev I.V."/>
            <person name="O'Malley M.A."/>
        </authorList>
    </citation>
    <scope>NUCLEOTIDE SEQUENCE [LARGE SCALE GENOMIC DNA]</scope>
    <source>
        <strain evidence="7 8">G1</strain>
    </source>
</reference>
<dbReference type="PANTHER" id="PTHR14387:SF0">
    <property type="entry name" value="DUF2428 DOMAIN-CONTAINING PROTEIN"/>
    <property type="match status" value="1"/>
</dbReference>
<dbReference type="InterPro" id="IPR019442">
    <property type="entry name" value="THADA/TRM732_DUF2428"/>
</dbReference>
<dbReference type="PANTHER" id="PTHR14387">
    <property type="entry name" value="THADA/DEATH RECEPTOR INTERACTING PROTEIN"/>
    <property type="match status" value="1"/>
</dbReference>
<feature type="compositionally biased region" description="Low complexity" evidence="3">
    <location>
        <begin position="1216"/>
        <end position="1233"/>
    </location>
</feature>
<comment type="caution">
    <text evidence="7">The sequence shown here is derived from an EMBL/GenBank/DDBJ whole genome shotgun (WGS) entry which is preliminary data.</text>
</comment>